<dbReference type="EMBL" id="JAOTPV010000015">
    <property type="protein sequence ID" value="KAJ4475045.1"/>
    <property type="molecule type" value="Genomic_DNA"/>
</dbReference>
<gene>
    <name evidence="1" type="ORF">J3R30DRAFT_3684391</name>
</gene>
<comment type="caution">
    <text evidence="1">The sequence shown here is derived from an EMBL/GenBank/DDBJ whole genome shotgun (WGS) entry which is preliminary data.</text>
</comment>
<organism evidence="1 2">
    <name type="scientific">Lentinula aciculospora</name>
    <dbReference type="NCBI Taxonomy" id="153920"/>
    <lineage>
        <taxon>Eukaryota</taxon>
        <taxon>Fungi</taxon>
        <taxon>Dikarya</taxon>
        <taxon>Basidiomycota</taxon>
        <taxon>Agaricomycotina</taxon>
        <taxon>Agaricomycetes</taxon>
        <taxon>Agaricomycetidae</taxon>
        <taxon>Agaricales</taxon>
        <taxon>Marasmiineae</taxon>
        <taxon>Omphalotaceae</taxon>
        <taxon>Lentinula</taxon>
    </lineage>
</organism>
<evidence type="ECO:0000313" key="1">
    <source>
        <dbReference type="EMBL" id="KAJ4475045.1"/>
    </source>
</evidence>
<reference evidence="1" key="1">
    <citation type="submission" date="2022-08" db="EMBL/GenBank/DDBJ databases">
        <title>A Global Phylogenomic Analysis of the Shiitake Genus Lentinula.</title>
        <authorList>
            <consortium name="DOE Joint Genome Institute"/>
            <person name="Sierra-Patev S."/>
            <person name="Min B."/>
            <person name="Naranjo-Ortiz M."/>
            <person name="Looney B."/>
            <person name="Konkel Z."/>
            <person name="Slot J.C."/>
            <person name="Sakamoto Y."/>
            <person name="Steenwyk J.L."/>
            <person name="Rokas A."/>
            <person name="Carro J."/>
            <person name="Camarero S."/>
            <person name="Ferreira P."/>
            <person name="Molpeceres G."/>
            <person name="Ruiz-Duenas F.J."/>
            <person name="Serrano A."/>
            <person name="Henrissat B."/>
            <person name="Drula E."/>
            <person name="Hughes K.W."/>
            <person name="Mata J.L."/>
            <person name="Ishikawa N.K."/>
            <person name="Vargas-Isla R."/>
            <person name="Ushijima S."/>
            <person name="Smith C.A."/>
            <person name="Ahrendt S."/>
            <person name="Andreopoulos W."/>
            <person name="He G."/>
            <person name="Labutti K."/>
            <person name="Lipzen A."/>
            <person name="Ng V."/>
            <person name="Riley R."/>
            <person name="Sandor L."/>
            <person name="Barry K."/>
            <person name="Martinez A.T."/>
            <person name="Xiao Y."/>
            <person name="Gibbons J.G."/>
            <person name="Terashima K."/>
            <person name="Grigoriev I.V."/>
            <person name="Hibbett D.S."/>
        </authorList>
    </citation>
    <scope>NUCLEOTIDE SEQUENCE</scope>
    <source>
        <strain evidence="1">JLM2183</strain>
    </source>
</reference>
<sequence>MTYLRCTHPKPQSGDPNWFPWPDKASLCGIHTKRFGGALGHIYYMNELAGIIRQVLEMANLLVCPHIHHLHEDSGRHLKHAWQAEAWRDLDPDLVMPMVQVEMTSLLSPIVASHVTHHPLQNPKISLEFLSSQMMLDYIPGFTQALSTTIRTVSKSLLKVTKQCFKEMEQTQLLPLHPQLDFPENTFIVKMLDAIVEQLDGCQKDGVWAWDIDAKAMVKPIPSVLAMLGDSPMQNAGSDRSAGGGKQCQCEETLGQMRDRANHFLHKHKLHF</sequence>
<proteinExistence type="predicted"/>
<name>A0A9W9A6Y4_9AGAR</name>
<keyword evidence="2" id="KW-1185">Reference proteome</keyword>
<accession>A0A9W9A6Y4</accession>
<dbReference type="OrthoDB" id="2881727at2759"/>
<dbReference type="AlphaFoldDB" id="A0A9W9A6Y4"/>
<dbReference type="Proteomes" id="UP001150266">
    <property type="component" value="Unassembled WGS sequence"/>
</dbReference>
<evidence type="ECO:0000313" key="2">
    <source>
        <dbReference type="Proteomes" id="UP001150266"/>
    </source>
</evidence>
<protein>
    <submittedName>
        <fullName evidence="1">Uncharacterized protein</fullName>
    </submittedName>
</protein>